<proteinExistence type="predicted"/>
<dbReference type="PANTHER" id="PTHR28152:SF1">
    <property type="entry name" value="HYDROXYACYL-THIOESTER DEHYDRATASE TYPE 2, MITOCHONDRIAL"/>
    <property type="match status" value="1"/>
</dbReference>
<reference evidence="1 2" key="1">
    <citation type="journal article" date="2019" name="Microb. Pathog.">
        <title>Comparison of VITEK 2, MALDI-TOF MS, 16S rRNA gene sequencing, and whole-genome sequencing for identification of Roseomonas mucosa.</title>
        <authorList>
            <person name="Rudolph W.W."/>
            <person name="Gunzer F."/>
            <person name="Trauth M."/>
            <person name="Bunk B."/>
            <person name="Bigge R."/>
            <person name="Schrottner P."/>
        </authorList>
    </citation>
    <scope>NUCLEOTIDE SEQUENCE [LARGE SCALE GENOMIC DNA]</scope>
    <source>
        <strain evidence="1 2">DSM 103800</strain>
    </source>
</reference>
<sequence length="280" mass="30331">MTDTQPSDDTQPGTIRTETCSLAAVRRVAAMLDLDPDMWREGDVLPRGWQFILLGAETRRSALRGDGFPGLGVPLPDLGLPRLLLGGRTVRFKGDIPIGSSLRRESRVQKLSRKDGAKGPMAIITLAHDLYLPSATEPALTETQTYVLLGPQPAGRNTVEAAPVPPPARTKRVVPDDTLLFQYSALGFNSHRIHLDRDFARNTEGFPDLVVNGGLATLLLTEFLRTEVGVAPAAMTARHTAPLFCGRPMLLGAEAVEDKWLLRALDDAGRLAVDIEVEAA</sequence>
<evidence type="ECO:0000313" key="1">
    <source>
        <dbReference type="EMBL" id="MDT8332882.1"/>
    </source>
</evidence>
<gene>
    <name evidence="1" type="ORF">RQ831_17640</name>
</gene>
<evidence type="ECO:0000313" key="2">
    <source>
        <dbReference type="Proteomes" id="UP001258945"/>
    </source>
</evidence>
<dbReference type="InterPro" id="IPR052741">
    <property type="entry name" value="Mitochondrial_HTD2"/>
</dbReference>
<organism evidence="1 2">
    <name type="scientific">Roseomonas gilardii</name>
    <dbReference type="NCBI Taxonomy" id="257708"/>
    <lineage>
        <taxon>Bacteria</taxon>
        <taxon>Pseudomonadati</taxon>
        <taxon>Pseudomonadota</taxon>
        <taxon>Alphaproteobacteria</taxon>
        <taxon>Acetobacterales</taxon>
        <taxon>Roseomonadaceae</taxon>
        <taxon>Roseomonas</taxon>
    </lineage>
</organism>
<dbReference type="EMBL" id="JAVVDO010000038">
    <property type="protein sequence ID" value="MDT8332882.1"/>
    <property type="molecule type" value="Genomic_DNA"/>
</dbReference>
<dbReference type="SUPFAM" id="SSF54637">
    <property type="entry name" value="Thioesterase/thiol ester dehydrase-isomerase"/>
    <property type="match status" value="2"/>
</dbReference>
<keyword evidence="2" id="KW-1185">Reference proteome</keyword>
<protein>
    <recommendedName>
        <fullName evidence="3">N-terminal of MaoC-like dehydratase domain-containing protein</fullName>
    </recommendedName>
</protein>
<dbReference type="RefSeq" id="WP_314283802.1">
    <property type="nucleotide sequence ID" value="NZ_JAVVDO010000038.1"/>
</dbReference>
<comment type="caution">
    <text evidence="1">The sequence shown here is derived from an EMBL/GenBank/DDBJ whole genome shotgun (WGS) entry which is preliminary data.</text>
</comment>
<dbReference type="Proteomes" id="UP001258945">
    <property type="component" value="Unassembled WGS sequence"/>
</dbReference>
<evidence type="ECO:0008006" key="3">
    <source>
        <dbReference type="Google" id="ProtNLM"/>
    </source>
</evidence>
<name>A0ABU3MJC7_9PROT</name>
<dbReference type="PANTHER" id="PTHR28152">
    <property type="entry name" value="HYDROXYACYL-THIOESTER DEHYDRATASE TYPE 2, MITOCHONDRIAL"/>
    <property type="match status" value="1"/>
</dbReference>
<accession>A0ABU3MJC7</accession>
<dbReference type="InterPro" id="IPR029069">
    <property type="entry name" value="HotDog_dom_sf"/>
</dbReference>
<dbReference type="Gene3D" id="3.10.129.10">
    <property type="entry name" value="Hotdog Thioesterase"/>
    <property type="match status" value="1"/>
</dbReference>